<keyword evidence="2" id="KW-1185">Reference proteome</keyword>
<sequence>MVPVCSAWRVEACRRSVGDLLAGVDDGFWPRHLLVASTAEAASRDGLRDRRRGLDTSDGSSAALACSRAIGPIRQPRCWPVLPEPACWILWIGSQVIERTPHERKQRTARIPG</sequence>
<dbReference type="AlphaFoldDB" id="A0A9X6RLX9"/>
<evidence type="ECO:0000313" key="2">
    <source>
        <dbReference type="Proteomes" id="UP000192578"/>
    </source>
</evidence>
<reference evidence="2" key="1">
    <citation type="submission" date="2017-01" db="EMBL/GenBank/DDBJ databases">
        <title>Comparative genomics of anhydrobiosis in the tardigrade Hypsibius dujardini.</title>
        <authorList>
            <person name="Yoshida Y."/>
            <person name="Koutsovoulos G."/>
            <person name="Laetsch D."/>
            <person name="Stevens L."/>
            <person name="Kumar S."/>
            <person name="Horikawa D."/>
            <person name="Ishino K."/>
            <person name="Komine S."/>
            <person name="Tomita M."/>
            <person name="Blaxter M."/>
            <person name="Arakawa K."/>
        </authorList>
    </citation>
    <scope>NUCLEOTIDE SEQUENCE [LARGE SCALE GENOMIC DNA]</scope>
    <source>
        <strain evidence="2">Z151</strain>
    </source>
</reference>
<gene>
    <name evidence="1" type="ORF">BV898_16740</name>
</gene>
<organism evidence="1 2">
    <name type="scientific">Hypsibius exemplaris</name>
    <name type="common">Freshwater tardigrade</name>
    <dbReference type="NCBI Taxonomy" id="2072580"/>
    <lineage>
        <taxon>Eukaryota</taxon>
        <taxon>Metazoa</taxon>
        <taxon>Ecdysozoa</taxon>
        <taxon>Tardigrada</taxon>
        <taxon>Eutardigrada</taxon>
        <taxon>Parachela</taxon>
        <taxon>Hypsibioidea</taxon>
        <taxon>Hypsibiidae</taxon>
        <taxon>Hypsibius</taxon>
    </lineage>
</organism>
<evidence type="ECO:0000313" key="1">
    <source>
        <dbReference type="EMBL" id="OWA52282.1"/>
    </source>
</evidence>
<protein>
    <submittedName>
        <fullName evidence="1">Uncharacterized protein</fullName>
    </submittedName>
</protein>
<comment type="caution">
    <text evidence="1">The sequence shown here is derived from an EMBL/GenBank/DDBJ whole genome shotgun (WGS) entry which is preliminary data.</text>
</comment>
<proteinExistence type="predicted"/>
<dbReference type="EMBL" id="MTYJ01000261">
    <property type="protein sequence ID" value="OWA52282.1"/>
    <property type="molecule type" value="Genomic_DNA"/>
</dbReference>
<accession>A0A9X6RLX9</accession>
<dbReference type="Proteomes" id="UP000192578">
    <property type="component" value="Unassembled WGS sequence"/>
</dbReference>
<name>A0A9X6RLX9_HYPEX</name>